<dbReference type="Proteomes" id="UP000579945">
    <property type="component" value="Unassembled WGS sequence"/>
</dbReference>
<evidence type="ECO:0000313" key="5">
    <source>
        <dbReference type="EMBL" id="MBB3725772.1"/>
    </source>
</evidence>
<gene>
    <name evidence="5" type="ORF">FHR33_001632</name>
</gene>
<dbReference type="CDD" id="cd02440">
    <property type="entry name" value="AdoMet_MTases"/>
    <property type="match status" value="1"/>
</dbReference>
<dbReference type="PANTHER" id="PTHR43464">
    <property type="entry name" value="METHYLTRANSFERASE"/>
    <property type="match status" value="1"/>
</dbReference>
<dbReference type="PANTHER" id="PTHR43464:SF19">
    <property type="entry name" value="UBIQUINONE BIOSYNTHESIS O-METHYLTRANSFERASE, MITOCHONDRIAL"/>
    <property type="match status" value="1"/>
</dbReference>
<comment type="caution">
    <text evidence="5">The sequence shown here is derived from an EMBL/GenBank/DDBJ whole genome shotgun (WGS) entry which is preliminary data.</text>
</comment>
<dbReference type="InterPro" id="IPR029063">
    <property type="entry name" value="SAM-dependent_MTases_sf"/>
</dbReference>
<dbReference type="GO" id="GO:0032259">
    <property type="term" value="P:methylation"/>
    <property type="evidence" value="ECO:0007669"/>
    <property type="project" value="UniProtKB-KW"/>
</dbReference>
<dbReference type="Gene3D" id="3.40.50.150">
    <property type="entry name" value="Vaccinia Virus protein VP39"/>
    <property type="match status" value="1"/>
</dbReference>
<keyword evidence="6" id="KW-1185">Reference proteome</keyword>
<dbReference type="SUPFAM" id="SSF53335">
    <property type="entry name" value="S-adenosyl-L-methionine-dependent methyltransferases"/>
    <property type="match status" value="1"/>
</dbReference>
<evidence type="ECO:0000256" key="2">
    <source>
        <dbReference type="ARBA" id="ARBA00022679"/>
    </source>
</evidence>
<dbReference type="RefSeq" id="WP_183645331.1">
    <property type="nucleotide sequence ID" value="NZ_JACIBV010000001.1"/>
</dbReference>
<name>A0A7W5UW24_9ACTN</name>
<keyword evidence="2" id="KW-0808">Transferase</keyword>
<feature type="domain" description="Methyltransferase type 11" evidence="4">
    <location>
        <begin position="46"/>
        <end position="139"/>
    </location>
</feature>
<accession>A0A7W5UW24</accession>
<sequence>MTTDYWDSAAATFDQEADHGLLDPEVRAAWRERLLSWLPEPPSRVLDVGCGTGTLARLLAEEGHTVTGVDLSPRMVELARAKVAGLPVEVLTGDAADPPVGEARFDVLLCRHVVWAMPDPHAALRRWRDLVRPGGRLVLVEGRWGTGSAEATPWSGGVTAATLSLALRDLVTGLRVEPLTDPRLWGKPIDDERYALLATR</sequence>
<dbReference type="Pfam" id="PF08241">
    <property type="entry name" value="Methyltransf_11"/>
    <property type="match status" value="1"/>
</dbReference>
<evidence type="ECO:0000256" key="1">
    <source>
        <dbReference type="ARBA" id="ARBA00022603"/>
    </source>
</evidence>
<keyword evidence="3" id="KW-0949">S-adenosyl-L-methionine</keyword>
<proteinExistence type="predicted"/>
<dbReference type="GeneID" id="95388182"/>
<keyword evidence="1 5" id="KW-0489">Methyltransferase</keyword>
<keyword evidence="5" id="KW-0830">Ubiquinone</keyword>
<organism evidence="5 6">
    <name type="scientific">Nonomuraea dietziae</name>
    <dbReference type="NCBI Taxonomy" id="65515"/>
    <lineage>
        <taxon>Bacteria</taxon>
        <taxon>Bacillati</taxon>
        <taxon>Actinomycetota</taxon>
        <taxon>Actinomycetes</taxon>
        <taxon>Streptosporangiales</taxon>
        <taxon>Streptosporangiaceae</taxon>
        <taxon>Nonomuraea</taxon>
    </lineage>
</organism>
<protein>
    <submittedName>
        <fullName evidence="5">Ubiquinone/menaquinone biosynthesis C-methylase UbiE</fullName>
    </submittedName>
</protein>
<evidence type="ECO:0000313" key="6">
    <source>
        <dbReference type="Proteomes" id="UP000579945"/>
    </source>
</evidence>
<dbReference type="GO" id="GO:0008757">
    <property type="term" value="F:S-adenosylmethionine-dependent methyltransferase activity"/>
    <property type="evidence" value="ECO:0007669"/>
    <property type="project" value="InterPro"/>
</dbReference>
<evidence type="ECO:0000256" key="3">
    <source>
        <dbReference type="ARBA" id="ARBA00022691"/>
    </source>
</evidence>
<dbReference type="EMBL" id="JACIBV010000001">
    <property type="protein sequence ID" value="MBB3725772.1"/>
    <property type="molecule type" value="Genomic_DNA"/>
</dbReference>
<dbReference type="AlphaFoldDB" id="A0A7W5UW24"/>
<dbReference type="InterPro" id="IPR013216">
    <property type="entry name" value="Methyltransf_11"/>
</dbReference>
<evidence type="ECO:0000259" key="4">
    <source>
        <dbReference type="Pfam" id="PF08241"/>
    </source>
</evidence>
<reference evidence="5 6" key="1">
    <citation type="submission" date="2020-08" db="EMBL/GenBank/DDBJ databases">
        <title>Sequencing the genomes of 1000 actinobacteria strains.</title>
        <authorList>
            <person name="Klenk H.-P."/>
        </authorList>
    </citation>
    <scope>NUCLEOTIDE SEQUENCE [LARGE SCALE GENOMIC DNA]</scope>
    <source>
        <strain evidence="5 6">DSM 44320</strain>
    </source>
</reference>